<feature type="signal peptide" evidence="4">
    <location>
        <begin position="1"/>
        <end position="27"/>
    </location>
</feature>
<evidence type="ECO:0000256" key="3">
    <source>
        <dbReference type="PROSITE-ProRule" id="PRU01379"/>
    </source>
</evidence>
<evidence type="ECO:0000259" key="5">
    <source>
        <dbReference type="PROSITE" id="PS52035"/>
    </source>
</evidence>
<proteinExistence type="inferred from homology"/>
<comment type="cofactor">
    <cofactor evidence="1">
        <name>Zn(2+)</name>
        <dbReference type="ChEBI" id="CHEBI:29105"/>
    </cofactor>
</comment>
<feature type="active site" description="Proton donor/acceptor" evidence="3">
    <location>
        <position position="323"/>
    </location>
</feature>
<dbReference type="SUPFAM" id="SSF53187">
    <property type="entry name" value="Zn-dependent exopeptidases"/>
    <property type="match status" value="1"/>
</dbReference>
<dbReference type="SMART" id="SM00631">
    <property type="entry name" value="Zn_pept"/>
    <property type="match status" value="1"/>
</dbReference>
<dbReference type="InterPro" id="IPR034269">
    <property type="entry name" value="At5g42320_M14_CPD"/>
</dbReference>
<sequence length="477" mass="53611">MALNSWRSTVRTILLFCFLLRSSCASARSPDKLQATNFGLRGEAVVKADHENVRNLSEPNYSLYQRSDALLKRVRDLVEHHPQIMSMEVLKGEQDGYEVEITVVTVEPGGRDISQDTKMRLLLDFGQHGRELVTSEVAFRLLQTLGGESPFGEVDLDALVRILPHTVIKIVPMENPNGRKLVEAGDLCERKNGRGVDINRNWALDWGKKEKDYDPSEEYPGQFAFSEPEAVLIRDLAVTFRPHVWVNVHSGMEALFMPYDHRITVPTDGAGPMKTLLQTMNSMHCLENCVVGSGGASVGYLAHGTATDYMYDVLKVPMAFTWEIYGDLKQPEYECFQMFNPVSSRLFEEVVSRWSAAFITLILSLPAALRELPTRALELPVWHWESIPIVDVPDIPDAELRSRFSVKPRAEEVSAGVDWGSDMQTEPGLNDGEKVLLEFSLLFTGVVLMFVCLRLFRCFSSTGHVSYSPLGVKRVQV</sequence>
<dbReference type="PROSITE" id="PS52035">
    <property type="entry name" value="PEPTIDASE_M14"/>
    <property type="match status" value="1"/>
</dbReference>
<keyword evidence="4" id="KW-0732">Signal</keyword>
<organism evidence="6 7">
    <name type="scientific">Riccia fluitans</name>
    <dbReference type="NCBI Taxonomy" id="41844"/>
    <lineage>
        <taxon>Eukaryota</taxon>
        <taxon>Viridiplantae</taxon>
        <taxon>Streptophyta</taxon>
        <taxon>Embryophyta</taxon>
        <taxon>Marchantiophyta</taxon>
        <taxon>Marchantiopsida</taxon>
        <taxon>Marchantiidae</taxon>
        <taxon>Marchantiales</taxon>
        <taxon>Ricciaceae</taxon>
        <taxon>Riccia</taxon>
    </lineage>
</organism>
<keyword evidence="7" id="KW-1185">Reference proteome</keyword>
<name>A0ABD1Y1K8_9MARC</name>
<evidence type="ECO:0000256" key="2">
    <source>
        <dbReference type="ARBA" id="ARBA00005988"/>
    </source>
</evidence>
<feature type="chain" id="PRO_5044743592" description="Peptidase M14 domain-containing protein" evidence="4">
    <location>
        <begin position="28"/>
        <end position="477"/>
    </location>
</feature>
<dbReference type="Gene3D" id="3.40.630.10">
    <property type="entry name" value="Zn peptidases"/>
    <property type="match status" value="1"/>
</dbReference>
<accession>A0ABD1Y1K8</accession>
<dbReference type="Proteomes" id="UP001605036">
    <property type="component" value="Unassembled WGS sequence"/>
</dbReference>
<dbReference type="InterPro" id="IPR000834">
    <property type="entry name" value="Peptidase_M14"/>
</dbReference>
<gene>
    <name evidence="6" type="ORF">R1flu_000827</name>
</gene>
<comment type="caution">
    <text evidence="6">The sequence shown here is derived from an EMBL/GenBank/DDBJ whole genome shotgun (WGS) entry which is preliminary data.</text>
</comment>
<comment type="similarity">
    <text evidence="2 3">Belongs to the peptidase M14 family.</text>
</comment>
<dbReference type="PANTHER" id="PTHR11705">
    <property type="entry name" value="PROTEASE FAMILY M14 CARBOXYPEPTIDASE A,B"/>
    <property type="match status" value="1"/>
</dbReference>
<reference evidence="6 7" key="1">
    <citation type="submission" date="2024-09" db="EMBL/GenBank/DDBJ databases">
        <title>Chromosome-scale assembly of Riccia fluitans.</title>
        <authorList>
            <person name="Paukszto L."/>
            <person name="Sawicki J."/>
            <person name="Karawczyk K."/>
            <person name="Piernik-Szablinska J."/>
            <person name="Szczecinska M."/>
            <person name="Mazdziarz M."/>
        </authorList>
    </citation>
    <scope>NUCLEOTIDE SEQUENCE [LARGE SCALE GENOMIC DNA]</scope>
    <source>
        <strain evidence="6">Rf_01</strain>
        <tissue evidence="6">Aerial parts of the thallus</tissue>
    </source>
</reference>
<dbReference type="FunFam" id="3.40.630.10:FF:000064">
    <property type="entry name" value="Carboxypeptidase A6"/>
    <property type="match status" value="1"/>
</dbReference>
<evidence type="ECO:0000256" key="4">
    <source>
        <dbReference type="SAM" id="SignalP"/>
    </source>
</evidence>
<dbReference type="EMBL" id="JBHFFA010000006">
    <property type="protein sequence ID" value="KAL2620622.1"/>
    <property type="molecule type" value="Genomic_DNA"/>
</dbReference>
<protein>
    <recommendedName>
        <fullName evidence="5">Peptidase M14 domain-containing protein</fullName>
    </recommendedName>
</protein>
<evidence type="ECO:0000313" key="6">
    <source>
        <dbReference type="EMBL" id="KAL2620622.1"/>
    </source>
</evidence>
<dbReference type="Pfam" id="PF00246">
    <property type="entry name" value="Peptidase_M14"/>
    <property type="match status" value="1"/>
</dbReference>
<dbReference type="CDD" id="cd06227">
    <property type="entry name" value="M14-CPA-like"/>
    <property type="match status" value="1"/>
</dbReference>
<evidence type="ECO:0000256" key="1">
    <source>
        <dbReference type="ARBA" id="ARBA00001947"/>
    </source>
</evidence>
<dbReference type="AlphaFoldDB" id="A0ABD1Y1K8"/>
<feature type="domain" description="Peptidase M14" evidence="5">
    <location>
        <begin position="63"/>
        <end position="349"/>
    </location>
</feature>
<dbReference type="PANTHER" id="PTHR11705:SF119">
    <property type="entry name" value="OS02G0119300 PROTEIN"/>
    <property type="match status" value="1"/>
</dbReference>
<evidence type="ECO:0000313" key="7">
    <source>
        <dbReference type="Proteomes" id="UP001605036"/>
    </source>
</evidence>